<proteinExistence type="inferred from homology"/>
<dbReference type="EMBL" id="QDEB01103143">
    <property type="protein sequence ID" value="RZC27705.1"/>
    <property type="molecule type" value="Genomic_DNA"/>
</dbReference>
<keyword evidence="9" id="KW-1185">Reference proteome</keyword>
<feature type="non-terminal residue" evidence="8">
    <location>
        <position position="310"/>
    </location>
</feature>
<evidence type="ECO:0000256" key="5">
    <source>
        <dbReference type="ARBA" id="ARBA00023136"/>
    </source>
</evidence>
<dbReference type="GO" id="GO:0016020">
    <property type="term" value="C:membrane"/>
    <property type="evidence" value="ECO:0007669"/>
    <property type="project" value="UniProtKB-SubCell"/>
</dbReference>
<reference evidence="8 9" key="1">
    <citation type="submission" date="2017-03" db="EMBL/GenBank/DDBJ databases">
        <title>Genome of the blue death feigning beetle - Asbolus verrucosus.</title>
        <authorList>
            <person name="Rider S.D."/>
        </authorList>
    </citation>
    <scope>NUCLEOTIDE SEQUENCE [LARGE SCALE GENOMIC DNA]</scope>
    <source>
        <strain evidence="8">Butters</strain>
        <tissue evidence="8">Head and leg muscle</tissue>
    </source>
</reference>
<keyword evidence="6" id="KW-0325">Glycoprotein</keyword>
<dbReference type="PANTHER" id="PTHR22730">
    <property type="entry name" value="PROMININ PROM PROTEIN"/>
    <property type="match status" value="1"/>
</dbReference>
<comment type="subcellular location">
    <subcellularLocation>
        <location evidence="1">Membrane</location>
        <topology evidence="1">Multi-pass membrane protein</topology>
    </subcellularLocation>
</comment>
<dbReference type="Proteomes" id="UP000292052">
    <property type="component" value="Unassembled WGS sequence"/>
</dbReference>
<evidence type="ECO:0000256" key="6">
    <source>
        <dbReference type="ARBA" id="ARBA00023180"/>
    </source>
</evidence>
<dbReference type="PANTHER" id="PTHR22730:SF1">
    <property type="entry name" value="PROMININ-LIKE PROTEIN"/>
    <property type="match status" value="1"/>
</dbReference>
<evidence type="ECO:0000256" key="7">
    <source>
        <dbReference type="SAM" id="Coils"/>
    </source>
</evidence>
<dbReference type="OrthoDB" id="8188647at2759"/>
<accession>A0A482VG47</accession>
<feature type="coiled-coil region" evidence="7">
    <location>
        <begin position="220"/>
        <end position="267"/>
    </location>
</feature>
<evidence type="ECO:0000256" key="2">
    <source>
        <dbReference type="ARBA" id="ARBA00006058"/>
    </source>
</evidence>
<organism evidence="8 9">
    <name type="scientific">Asbolus verrucosus</name>
    <name type="common">Desert ironclad beetle</name>
    <dbReference type="NCBI Taxonomy" id="1661398"/>
    <lineage>
        <taxon>Eukaryota</taxon>
        <taxon>Metazoa</taxon>
        <taxon>Ecdysozoa</taxon>
        <taxon>Arthropoda</taxon>
        <taxon>Hexapoda</taxon>
        <taxon>Insecta</taxon>
        <taxon>Pterygota</taxon>
        <taxon>Neoptera</taxon>
        <taxon>Endopterygota</taxon>
        <taxon>Coleoptera</taxon>
        <taxon>Polyphaga</taxon>
        <taxon>Cucujiformia</taxon>
        <taxon>Tenebrionidae</taxon>
        <taxon>Pimeliinae</taxon>
        <taxon>Asbolus</taxon>
    </lineage>
</organism>
<comment type="caution">
    <text evidence="8">The sequence shown here is derived from an EMBL/GenBank/DDBJ whole genome shotgun (WGS) entry which is preliminary data.</text>
</comment>
<dbReference type="AlphaFoldDB" id="A0A482VG47"/>
<evidence type="ECO:0000313" key="9">
    <source>
        <dbReference type="Proteomes" id="UP000292052"/>
    </source>
</evidence>
<keyword evidence="4" id="KW-1133">Transmembrane helix</keyword>
<keyword evidence="7" id="KW-0175">Coiled coil</keyword>
<gene>
    <name evidence="8" type="ORF">BDFB_006525</name>
</gene>
<protein>
    <submittedName>
        <fullName evidence="8">Uncharacterized protein</fullName>
    </submittedName>
</protein>
<sequence length="310" mass="35222">LTSDLKIKHLERMEKEKSFNNSVESARITFEEIPQRVSRATVSHIAEIKSVLTRKRTEVYKAAHSLDELARSLSVSIRNSHQISLKILEMLNGWDLWRWLSILGILNSEGVLHKDGGIFKALLKANDSFKIEDVLKSCQRNQPAYATFHLHNLFDANSVTNYKSWDDFKGAISNFTIGENNVEILSPSLQLNLQVLSTVSTVNLTTYRLKISGPVTKRDLSSLADQLNTVARQLADLTNAKIFDNLAARVRKIIRNEVAQLDDLKERILYKITALDVLIQPLSRQANRSLSHLKSIQFFADNQGWQIAER</sequence>
<name>A0A482VG47_ASBVE</name>
<keyword evidence="3" id="KW-0812">Transmembrane</keyword>
<evidence type="ECO:0000256" key="4">
    <source>
        <dbReference type="ARBA" id="ARBA00022989"/>
    </source>
</evidence>
<evidence type="ECO:0000256" key="1">
    <source>
        <dbReference type="ARBA" id="ARBA00004141"/>
    </source>
</evidence>
<evidence type="ECO:0000313" key="8">
    <source>
        <dbReference type="EMBL" id="RZC27705.1"/>
    </source>
</evidence>
<feature type="non-terminal residue" evidence="8">
    <location>
        <position position="1"/>
    </location>
</feature>
<keyword evidence="5" id="KW-0472">Membrane</keyword>
<evidence type="ECO:0000256" key="3">
    <source>
        <dbReference type="ARBA" id="ARBA00022692"/>
    </source>
</evidence>
<dbReference type="Pfam" id="PF05478">
    <property type="entry name" value="Prominin"/>
    <property type="match status" value="1"/>
</dbReference>
<dbReference type="InterPro" id="IPR008795">
    <property type="entry name" value="Prominin"/>
</dbReference>
<comment type="similarity">
    <text evidence="2">Belongs to the prominin family.</text>
</comment>